<dbReference type="KEGG" id="hni:W911_15220"/>
<dbReference type="RefSeq" id="WP_023788350.1">
    <property type="nucleotide sequence ID" value="NC_022997.1"/>
</dbReference>
<dbReference type="NCBIfam" id="NF007141">
    <property type="entry name" value="PRK09585.1-5"/>
    <property type="match status" value="1"/>
</dbReference>
<name>V5SFX7_9HYPH</name>
<dbReference type="EMBL" id="CP006912">
    <property type="protein sequence ID" value="AHB49438.1"/>
    <property type="molecule type" value="Genomic_DNA"/>
</dbReference>
<dbReference type="EC" id="2.7.1.170" evidence="2"/>
<keyword evidence="2" id="KW-0067">ATP-binding</keyword>
<evidence type="ECO:0000256" key="1">
    <source>
        <dbReference type="ARBA" id="ARBA00023277"/>
    </source>
</evidence>
<dbReference type="InterPro" id="IPR005338">
    <property type="entry name" value="Anhydro_N_Ac-Mur_kinase"/>
</dbReference>
<accession>V5SFX7</accession>
<dbReference type="AlphaFoldDB" id="V5SFX7"/>
<comment type="function">
    <text evidence="2">Catalyzes the specific phosphorylation of 1,6-anhydro-N-acetylmuramic acid (anhMurNAc) with the simultaneous cleavage of the 1,6-anhydro ring, generating MurNAc-6-P. Is required for the utilization of anhMurNAc either imported from the medium or derived from its own cell wall murein, and thus plays a role in cell wall recycling.</text>
</comment>
<protein>
    <recommendedName>
        <fullName evidence="2">Anhydro-N-acetylmuramic acid kinase</fullName>
        <ecNumber evidence="2">2.7.1.170</ecNumber>
    </recommendedName>
    <alternativeName>
        <fullName evidence="2">AnhMurNAc kinase</fullName>
    </alternativeName>
</protein>
<evidence type="ECO:0000313" key="4">
    <source>
        <dbReference type="Proteomes" id="UP000018542"/>
    </source>
</evidence>
<dbReference type="GO" id="GO:0006040">
    <property type="term" value="P:amino sugar metabolic process"/>
    <property type="evidence" value="ECO:0007669"/>
    <property type="project" value="InterPro"/>
</dbReference>
<dbReference type="PANTHER" id="PTHR30605">
    <property type="entry name" value="ANHYDRO-N-ACETYLMURAMIC ACID KINASE"/>
    <property type="match status" value="1"/>
</dbReference>
<dbReference type="PANTHER" id="PTHR30605:SF0">
    <property type="entry name" value="ANHYDRO-N-ACETYLMURAMIC ACID KINASE"/>
    <property type="match status" value="1"/>
</dbReference>
<keyword evidence="1 2" id="KW-0119">Carbohydrate metabolism</keyword>
<keyword evidence="2" id="KW-0547">Nucleotide-binding</keyword>
<dbReference type="SUPFAM" id="SSF53067">
    <property type="entry name" value="Actin-like ATPase domain"/>
    <property type="match status" value="1"/>
</dbReference>
<dbReference type="GO" id="GO:0005524">
    <property type="term" value="F:ATP binding"/>
    <property type="evidence" value="ECO:0007669"/>
    <property type="project" value="UniProtKB-UniRule"/>
</dbReference>
<gene>
    <name evidence="2" type="primary">anmK</name>
    <name evidence="3" type="ORF">W911_15220</name>
</gene>
<comment type="catalytic activity">
    <reaction evidence="2">
        <text>1,6-anhydro-N-acetyl-beta-muramate + ATP + H2O = N-acetyl-D-muramate 6-phosphate + ADP + H(+)</text>
        <dbReference type="Rhea" id="RHEA:24952"/>
        <dbReference type="ChEBI" id="CHEBI:15377"/>
        <dbReference type="ChEBI" id="CHEBI:15378"/>
        <dbReference type="ChEBI" id="CHEBI:30616"/>
        <dbReference type="ChEBI" id="CHEBI:58690"/>
        <dbReference type="ChEBI" id="CHEBI:58722"/>
        <dbReference type="ChEBI" id="CHEBI:456216"/>
        <dbReference type="EC" id="2.7.1.170"/>
    </reaction>
</comment>
<dbReference type="Gene3D" id="3.30.420.40">
    <property type="match status" value="2"/>
</dbReference>
<keyword evidence="4" id="KW-1185">Reference proteome</keyword>
<organism evidence="3 4">
    <name type="scientific">Hyphomicrobium nitrativorans NL23</name>
    <dbReference type="NCBI Taxonomy" id="1029756"/>
    <lineage>
        <taxon>Bacteria</taxon>
        <taxon>Pseudomonadati</taxon>
        <taxon>Pseudomonadota</taxon>
        <taxon>Alphaproteobacteria</taxon>
        <taxon>Hyphomicrobiales</taxon>
        <taxon>Hyphomicrobiaceae</taxon>
        <taxon>Hyphomicrobium</taxon>
    </lineage>
</organism>
<dbReference type="STRING" id="1029756.W911_15220"/>
<comment type="similarity">
    <text evidence="2">Belongs to the anhydro-N-acetylmuramic acid kinase family.</text>
</comment>
<dbReference type="HOGENOM" id="CLU_038782_3_0_5"/>
<dbReference type="Proteomes" id="UP000018542">
    <property type="component" value="Chromosome"/>
</dbReference>
<proteinExistence type="inferred from homology"/>
<comment type="pathway">
    <text evidence="2">Amino-sugar metabolism; 1,6-anhydro-N-acetylmuramate degradation.</text>
</comment>
<dbReference type="GO" id="GO:0009254">
    <property type="term" value="P:peptidoglycan turnover"/>
    <property type="evidence" value="ECO:0007669"/>
    <property type="project" value="UniProtKB-UniRule"/>
</dbReference>
<dbReference type="UniPathway" id="UPA00343"/>
<sequence length="373" mass="38894">MSKREDGVWRALGLMSGTSLDGIDVAVIETDGERVLRRGFSATYPYSDAVRDKLRASLSEASEIGERSARPGRLGLLEQYLTELNAEAAAHYLADHEIDAASLDVVGYHGQTVLHRPEAGLTVQLGDGGLLARRLGVPVVYDLRAADMAAGGQGAPLAPAYHRALAADISERPLAVLNLGGVANVTWIGESGELIAFDTGPASAMIDDWVSAKLGQPFDAGGRLAAAGRVHETIVADWLALPYFAEAPPKSLDRNAFSLAPVADLPGLDGAATLTAFTAAAVAAAIAHLPVPPRLWIVSGGGRRNDTLVAQIRERVGAPVQVAEAFDFDGDGLEAEAWAFLAVRSRLGLPITFPGTTGIAEPLSGGVTAEPNA</sequence>
<dbReference type="Pfam" id="PF03702">
    <property type="entry name" value="AnmK"/>
    <property type="match status" value="1"/>
</dbReference>
<evidence type="ECO:0000313" key="3">
    <source>
        <dbReference type="EMBL" id="AHB49438.1"/>
    </source>
</evidence>
<dbReference type="HAMAP" id="MF_01270">
    <property type="entry name" value="AnhMurNAc_kinase"/>
    <property type="match status" value="1"/>
</dbReference>
<comment type="pathway">
    <text evidence="2">Cell wall biogenesis; peptidoglycan recycling.</text>
</comment>
<feature type="binding site" evidence="2">
    <location>
        <begin position="17"/>
        <end position="24"/>
    </location>
    <ligand>
        <name>ATP</name>
        <dbReference type="ChEBI" id="CHEBI:30616"/>
    </ligand>
</feature>
<dbReference type="UniPathway" id="UPA00544"/>
<dbReference type="PATRIC" id="fig|1029756.8.peg.3173"/>
<keyword evidence="2 3" id="KW-0418">Kinase</keyword>
<reference evidence="3 4" key="1">
    <citation type="journal article" date="2014" name="Genome Announc.">
        <title>Complete Genome Sequence of Hyphomicrobium nitrativorans Strain NL23, a Denitrifying Bacterium Isolated from Biofilm of a Methanol-Fed Denitrification System Treating Seawater at the Montreal Biodome.</title>
        <authorList>
            <person name="Martineau C."/>
            <person name="Villeneuve C."/>
            <person name="Mauffrey F."/>
            <person name="Villemur R."/>
        </authorList>
    </citation>
    <scope>NUCLEOTIDE SEQUENCE [LARGE SCALE GENOMIC DNA]</scope>
    <source>
        <strain evidence="3">NL23</strain>
    </source>
</reference>
<dbReference type="GO" id="GO:0097175">
    <property type="term" value="P:1,6-anhydro-N-acetyl-beta-muramic acid catabolic process"/>
    <property type="evidence" value="ECO:0007669"/>
    <property type="project" value="UniProtKB-UniRule"/>
</dbReference>
<keyword evidence="2" id="KW-0808">Transferase</keyword>
<dbReference type="InterPro" id="IPR043129">
    <property type="entry name" value="ATPase_NBD"/>
</dbReference>
<evidence type="ECO:0000256" key="2">
    <source>
        <dbReference type="HAMAP-Rule" id="MF_01270"/>
    </source>
</evidence>
<dbReference type="GO" id="GO:0016773">
    <property type="term" value="F:phosphotransferase activity, alcohol group as acceptor"/>
    <property type="evidence" value="ECO:0007669"/>
    <property type="project" value="UniProtKB-UniRule"/>
</dbReference>
<dbReference type="GO" id="GO:0016301">
    <property type="term" value="F:kinase activity"/>
    <property type="evidence" value="ECO:0007669"/>
    <property type="project" value="UniProtKB-KW"/>
</dbReference>